<dbReference type="EMBL" id="LLYB01000099">
    <property type="protein sequence ID" value="KRR19195.1"/>
    <property type="molecule type" value="Genomic_DNA"/>
</dbReference>
<dbReference type="PANTHER" id="PTHR42928:SF5">
    <property type="entry name" value="BLR1237 PROTEIN"/>
    <property type="match status" value="1"/>
</dbReference>
<dbReference type="Proteomes" id="UP000051660">
    <property type="component" value="Unassembled WGS sequence"/>
</dbReference>
<gene>
    <name evidence="2" type="ORF">CQ14_27795</name>
</gene>
<dbReference type="Gene3D" id="3.40.190.150">
    <property type="entry name" value="Bordetella uptake gene, domain 1"/>
    <property type="match status" value="1"/>
</dbReference>
<evidence type="ECO:0000256" key="1">
    <source>
        <dbReference type="ARBA" id="ARBA00006987"/>
    </source>
</evidence>
<protein>
    <recommendedName>
        <fullName evidence="4">Tripartite-type tricarboxylate transporter, receptor component TctC</fullName>
    </recommendedName>
</protein>
<evidence type="ECO:0000313" key="2">
    <source>
        <dbReference type="EMBL" id="KRR19195.1"/>
    </source>
</evidence>
<comment type="similarity">
    <text evidence="1">Belongs to the UPF0065 (bug) family.</text>
</comment>
<dbReference type="OrthoDB" id="7263751at2"/>
<sequence length="308" mass="32804">MALAAPISARADWPERQVKLIVTFPPGSANDAAARIFADALGKKWGKPVVIEDRPGAEGTIGVGSFIAGQDDHALLYTVAGSITVAPLLVEKLPYDVNRDLVPISATTAIVLMLAVSNQLSVSSIPELIEALRANPGKYAWTSGPTLPRFVFSAFLKQHDLKMNFVSYRDASQPQADLGEGRIQALLTSLTASSSPVQAGKARFLTVANPSRAATLPDIKTARELGHPELEIEGLAGIFAGKIMPEAVRSRIAADVTAICREPDVRSKLEAGGHIVLSGTTEELKAGIEKQRSAMNELAKIIDIRNPQ</sequence>
<evidence type="ECO:0008006" key="4">
    <source>
        <dbReference type="Google" id="ProtNLM"/>
    </source>
</evidence>
<reference evidence="2 3" key="1">
    <citation type="submission" date="2014-03" db="EMBL/GenBank/DDBJ databases">
        <title>Bradyrhizobium valentinum sp. nov., isolated from effective nodules of Lupinus mariae-josephae, a lupine endemic of basic-lime soils in Eastern Spain.</title>
        <authorList>
            <person name="Duran D."/>
            <person name="Rey L."/>
            <person name="Navarro A."/>
            <person name="Busquets A."/>
            <person name="Imperial J."/>
            <person name="Ruiz-Argueso T."/>
        </authorList>
    </citation>
    <scope>NUCLEOTIDE SEQUENCE [LARGE SCALE GENOMIC DNA]</scope>
    <source>
        <strain evidence="2 3">CCBAU 23086</strain>
    </source>
</reference>
<name>A0A0R3MGD4_9BRAD</name>
<dbReference type="CDD" id="cd07012">
    <property type="entry name" value="PBP2_Bug_TTT"/>
    <property type="match status" value="1"/>
</dbReference>
<proteinExistence type="inferred from homology"/>
<dbReference type="InterPro" id="IPR042100">
    <property type="entry name" value="Bug_dom1"/>
</dbReference>
<dbReference type="Gene3D" id="3.40.190.10">
    <property type="entry name" value="Periplasmic binding protein-like II"/>
    <property type="match status" value="1"/>
</dbReference>
<dbReference type="Pfam" id="PF03401">
    <property type="entry name" value="TctC"/>
    <property type="match status" value="1"/>
</dbReference>
<dbReference type="AlphaFoldDB" id="A0A0R3MGD4"/>
<comment type="caution">
    <text evidence="2">The sequence shown here is derived from an EMBL/GenBank/DDBJ whole genome shotgun (WGS) entry which is preliminary data.</text>
</comment>
<evidence type="ECO:0000313" key="3">
    <source>
        <dbReference type="Proteomes" id="UP000051660"/>
    </source>
</evidence>
<dbReference type="STRING" id="722472.SAMN05444321_0803"/>
<accession>A0A0R3MGD4</accession>
<dbReference type="InterPro" id="IPR005064">
    <property type="entry name" value="BUG"/>
</dbReference>
<organism evidence="2 3">
    <name type="scientific">Bradyrhizobium lablabi</name>
    <dbReference type="NCBI Taxonomy" id="722472"/>
    <lineage>
        <taxon>Bacteria</taxon>
        <taxon>Pseudomonadati</taxon>
        <taxon>Pseudomonadota</taxon>
        <taxon>Alphaproteobacteria</taxon>
        <taxon>Hyphomicrobiales</taxon>
        <taxon>Nitrobacteraceae</taxon>
        <taxon>Bradyrhizobium</taxon>
    </lineage>
</organism>
<dbReference type="PANTHER" id="PTHR42928">
    <property type="entry name" value="TRICARBOXYLATE-BINDING PROTEIN"/>
    <property type="match status" value="1"/>
</dbReference>